<evidence type="ECO:0000256" key="3">
    <source>
        <dbReference type="ARBA" id="ARBA00022692"/>
    </source>
</evidence>
<feature type="transmembrane region" description="Helical" evidence="10">
    <location>
        <begin position="315"/>
        <end position="336"/>
    </location>
</feature>
<evidence type="ECO:0000259" key="11">
    <source>
        <dbReference type="PROSITE" id="PS50262"/>
    </source>
</evidence>
<comment type="similarity">
    <text evidence="9">Belongs to the G-protein coupled receptor 1 family.</text>
</comment>
<feature type="transmembrane region" description="Helical" evidence="10">
    <location>
        <begin position="144"/>
        <end position="165"/>
    </location>
</feature>
<evidence type="ECO:0000256" key="7">
    <source>
        <dbReference type="ARBA" id="ARBA00023170"/>
    </source>
</evidence>
<evidence type="ECO:0000256" key="6">
    <source>
        <dbReference type="ARBA" id="ARBA00023136"/>
    </source>
</evidence>
<evidence type="ECO:0000256" key="10">
    <source>
        <dbReference type="SAM" id="Phobius"/>
    </source>
</evidence>
<keyword evidence="8 9" id="KW-0807">Transducer</keyword>
<gene>
    <name evidence="12" type="ORF">ACJMK2_012696</name>
</gene>
<keyword evidence="13" id="KW-1185">Reference proteome</keyword>
<name>A0ABD3VC27_SINWO</name>
<evidence type="ECO:0000256" key="9">
    <source>
        <dbReference type="RuleBase" id="RU000688"/>
    </source>
</evidence>
<protein>
    <recommendedName>
        <fullName evidence="11">G-protein coupled receptors family 1 profile domain-containing protein</fullName>
    </recommendedName>
</protein>
<sequence length="401" mass="46230">MNNNTSNKEMKDLDFLMQNLNNEKVIENIGGIVFICLVMIVGIPGNTVTLYVYLKKYKPSTHRTFIVCLAIVDLATCSVTAPFFIMVLRYPITFPDGGICKLFHFVAYALCVGSIFILITIAIDRYHKICIPHGMQFSEKMSQYICMLDLVLACCFSWPAIVMYGNKNFRDASNRTSGTECTVTDNFVDTNYPTYFNFVLLFVVIASFISLTVIYIVIGRKILRMKSRWSKRNQLPNKFLDQSVRTETTEFSWSKHLGGFDTSQTTKEESGVMSFTMYTDNKGDVYDGSINTKSRSAKQTIHKEKRRKKRQKTIAITRTLCIITVVFVCSFLPHLALRLTSFLNKNFLKNLPFSGIAAYQTFRWTFFINSMANPIIYGFRDRKFSREVKQTIWVFLQKIRQ</sequence>
<dbReference type="GO" id="GO:0004930">
    <property type="term" value="F:G protein-coupled receptor activity"/>
    <property type="evidence" value="ECO:0007669"/>
    <property type="project" value="UniProtKB-KW"/>
</dbReference>
<keyword evidence="5 9" id="KW-0297">G-protein coupled receptor</keyword>
<keyword evidence="4 10" id="KW-1133">Transmembrane helix</keyword>
<dbReference type="PANTHER" id="PTHR24230">
    <property type="entry name" value="G-PROTEIN COUPLED RECEPTOR"/>
    <property type="match status" value="1"/>
</dbReference>
<feature type="transmembrane region" description="Helical" evidence="10">
    <location>
        <begin position="195"/>
        <end position="218"/>
    </location>
</feature>
<dbReference type="CDD" id="cd00637">
    <property type="entry name" value="7tm_classA_rhodopsin-like"/>
    <property type="match status" value="1"/>
</dbReference>
<keyword evidence="7 9" id="KW-0675">Receptor</keyword>
<dbReference type="PROSITE" id="PS50262">
    <property type="entry name" value="G_PROTEIN_RECEP_F1_2"/>
    <property type="match status" value="1"/>
</dbReference>
<evidence type="ECO:0000256" key="5">
    <source>
        <dbReference type="ARBA" id="ARBA00023040"/>
    </source>
</evidence>
<evidence type="ECO:0000313" key="13">
    <source>
        <dbReference type="Proteomes" id="UP001634394"/>
    </source>
</evidence>
<dbReference type="InterPro" id="IPR000276">
    <property type="entry name" value="GPCR_Rhodpsn"/>
</dbReference>
<feature type="transmembrane region" description="Helical" evidence="10">
    <location>
        <begin position="29"/>
        <end position="53"/>
    </location>
</feature>
<organism evidence="12 13">
    <name type="scientific">Sinanodonta woodiana</name>
    <name type="common">Chinese pond mussel</name>
    <name type="synonym">Anodonta woodiana</name>
    <dbReference type="NCBI Taxonomy" id="1069815"/>
    <lineage>
        <taxon>Eukaryota</taxon>
        <taxon>Metazoa</taxon>
        <taxon>Spiralia</taxon>
        <taxon>Lophotrochozoa</taxon>
        <taxon>Mollusca</taxon>
        <taxon>Bivalvia</taxon>
        <taxon>Autobranchia</taxon>
        <taxon>Heteroconchia</taxon>
        <taxon>Palaeoheterodonta</taxon>
        <taxon>Unionida</taxon>
        <taxon>Unionoidea</taxon>
        <taxon>Unionidae</taxon>
        <taxon>Unioninae</taxon>
        <taxon>Sinanodonta</taxon>
    </lineage>
</organism>
<evidence type="ECO:0000256" key="4">
    <source>
        <dbReference type="ARBA" id="ARBA00022989"/>
    </source>
</evidence>
<proteinExistence type="inferred from homology"/>
<feature type="transmembrane region" description="Helical" evidence="10">
    <location>
        <begin position="356"/>
        <end position="379"/>
    </location>
</feature>
<dbReference type="Gene3D" id="1.20.1070.10">
    <property type="entry name" value="Rhodopsin 7-helix transmembrane proteins"/>
    <property type="match status" value="1"/>
</dbReference>
<dbReference type="GO" id="GO:0005886">
    <property type="term" value="C:plasma membrane"/>
    <property type="evidence" value="ECO:0007669"/>
    <property type="project" value="UniProtKB-SubCell"/>
</dbReference>
<keyword evidence="3 9" id="KW-0812">Transmembrane</keyword>
<feature type="transmembrane region" description="Helical" evidence="10">
    <location>
        <begin position="65"/>
        <end position="90"/>
    </location>
</feature>
<evidence type="ECO:0000256" key="2">
    <source>
        <dbReference type="ARBA" id="ARBA00022475"/>
    </source>
</evidence>
<dbReference type="AlphaFoldDB" id="A0ABD3VC27"/>
<dbReference type="PRINTS" id="PR00237">
    <property type="entry name" value="GPCRRHODOPSN"/>
</dbReference>
<evidence type="ECO:0000313" key="12">
    <source>
        <dbReference type="EMBL" id="KAL3858082.1"/>
    </source>
</evidence>
<accession>A0ABD3VC27</accession>
<comment type="subcellular location">
    <subcellularLocation>
        <location evidence="1">Cell membrane</location>
        <topology evidence="1">Multi-pass membrane protein</topology>
    </subcellularLocation>
</comment>
<keyword evidence="2" id="KW-1003">Cell membrane</keyword>
<dbReference type="EMBL" id="JBJQND010000013">
    <property type="protein sequence ID" value="KAL3858082.1"/>
    <property type="molecule type" value="Genomic_DNA"/>
</dbReference>
<dbReference type="PROSITE" id="PS00237">
    <property type="entry name" value="G_PROTEIN_RECEP_F1_1"/>
    <property type="match status" value="1"/>
</dbReference>
<comment type="caution">
    <text evidence="12">The sequence shown here is derived from an EMBL/GenBank/DDBJ whole genome shotgun (WGS) entry which is preliminary data.</text>
</comment>
<feature type="transmembrane region" description="Helical" evidence="10">
    <location>
        <begin position="102"/>
        <end position="123"/>
    </location>
</feature>
<keyword evidence="6 10" id="KW-0472">Membrane</keyword>
<reference evidence="12 13" key="1">
    <citation type="submission" date="2024-11" db="EMBL/GenBank/DDBJ databases">
        <title>Chromosome-level genome assembly of the freshwater bivalve Anodonta woodiana.</title>
        <authorList>
            <person name="Chen X."/>
        </authorList>
    </citation>
    <scope>NUCLEOTIDE SEQUENCE [LARGE SCALE GENOMIC DNA]</scope>
    <source>
        <strain evidence="12">MN2024</strain>
        <tissue evidence="12">Gills</tissue>
    </source>
</reference>
<dbReference type="Pfam" id="PF00001">
    <property type="entry name" value="7tm_1"/>
    <property type="match status" value="1"/>
</dbReference>
<evidence type="ECO:0000256" key="8">
    <source>
        <dbReference type="ARBA" id="ARBA00023224"/>
    </source>
</evidence>
<dbReference type="SUPFAM" id="SSF81321">
    <property type="entry name" value="Family A G protein-coupled receptor-like"/>
    <property type="match status" value="1"/>
</dbReference>
<feature type="domain" description="G-protein coupled receptors family 1 profile" evidence="11">
    <location>
        <begin position="45"/>
        <end position="377"/>
    </location>
</feature>
<dbReference type="InterPro" id="IPR017452">
    <property type="entry name" value="GPCR_Rhodpsn_7TM"/>
</dbReference>
<dbReference type="PANTHER" id="PTHR24230:SF75">
    <property type="entry name" value="RELAXIN FAMILY PEPTIDE RECEPTOR 3"/>
    <property type="match status" value="1"/>
</dbReference>
<dbReference type="Proteomes" id="UP001634394">
    <property type="component" value="Unassembled WGS sequence"/>
</dbReference>
<evidence type="ECO:0000256" key="1">
    <source>
        <dbReference type="ARBA" id="ARBA00004651"/>
    </source>
</evidence>